<dbReference type="OrthoDB" id="1111158at2759"/>
<dbReference type="InterPro" id="IPR036691">
    <property type="entry name" value="Endo/exonu/phosph_ase_sf"/>
</dbReference>
<feature type="compositionally biased region" description="Basic residues" evidence="1">
    <location>
        <begin position="526"/>
        <end position="536"/>
    </location>
</feature>
<reference evidence="3" key="1">
    <citation type="submission" date="2020-09" db="EMBL/GenBank/DDBJ databases">
        <title>Genome-Enabled Discovery of Anthraquinone Biosynthesis in Senna tora.</title>
        <authorList>
            <person name="Kang S.-H."/>
            <person name="Pandey R.P."/>
            <person name="Lee C.-M."/>
            <person name="Sim J.-S."/>
            <person name="Jeong J.-T."/>
            <person name="Choi B.-S."/>
            <person name="Jung M."/>
            <person name="Ginzburg D."/>
            <person name="Zhao K."/>
            <person name="Won S.Y."/>
            <person name="Oh T.-J."/>
            <person name="Yu Y."/>
            <person name="Kim N.-H."/>
            <person name="Lee O.R."/>
            <person name="Lee T.-H."/>
            <person name="Bashyal P."/>
            <person name="Kim T.-S."/>
            <person name="Lee W.-H."/>
            <person name="Kawkins C."/>
            <person name="Kim C.-K."/>
            <person name="Kim J.S."/>
            <person name="Ahn B.O."/>
            <person name="Rhee S.Y."/>
            <person name="Sohng J.K."/>
        </authorList>
    </citation>
    <scope>NUCLEOTIDE SEQUENCE</scope>
    <source>
        <tissue evidence="3">Leaf</tissue>
    </source>
</reference>
<dbReference type="InterPro" id="IPR005135">
    <property type="entry name" value="Endo/exonuclease/phosphatase"/>
</dbReference>
<protein>
    <submittedName>
        <fullName evidence="3">Ribonuclease H</fullName>
    </submittedName>
</protein>
<feature type="compositionally biased region" description="Polar residues" evidence="1">
    <location>
        <begin position="1"/>
        <end position="12"/>
    </location>
</feature>
<dbReference type="SUPFAM" id="SSF56219">
    <property type="entry name" value="DNase I-like"/>
    <property type="match status" value="1"/>
</dbReference>
<organism evidence="3 4">
    <name type="scientific">Senna tora</name>
    <dbReference type="NCBI Taxonomy" id="362788"/>
    <lineage>
        <taxon>Eukaryota</taxon>
        <taxon>Viridiplantae</taxon>
        <taxon>Streptophyta</taxon>
        <taxon>Embryophyta</taxon>
        <taxon>Tracheophyta</taxon>
        <taxon>Spermatophyta</taxon>
        <taxon>Magnoliopsida</taxon>
        <taxon>eudicotyledons</taxon>
        <taxon>Gunneridae</taxon>
        <taxon>Pentapetalae</taxon>
        <taxon>rosids</taxon>
        <taxon>fabids</taxon>
        <taxon>Fabales</taxon>
        <taxon>Fabaceae</taxon>
        <taxon>Caesalpinioideae</taxon>
        <taxon>Cassia clade</taxon>
        <taxon>Senna</taxon>
    </lineage>
</organism>
<evidence type="ECO:0000313" key="3">
    <source>
        <dbReference type="EMBL" id="KAF7826344.1"/>
    </source>
</evidence>
<feature type="compositionally biased region" description="Basic and acidic residues" evidence="1">
    <location>
        <begin position="116"/>
        <end position="125"/>
    </location>
</feature>
<evidence type="ECO:0000259" key="2">
    <source>
        <dbReference type="Pfam" id="PF03372"/>
    </source>
</evidence>
<proteinExistence type="predicted"/>
<dbReference type="GO" id="GO:0003824">
    <property type="term" value="F:catalytic activity"/>
    <property type="evidence" value="ECO:0007669"/>
    <property type="project" value="InterPro"/>
</dbReference>
<dbReference type="AlphaFoldDB" id="A0A834TRF1"/>
<dbReference type="InterPro" id="IPR040256">
    <property type="entry name" value="At4g02000-like"/>
</dbReference>
<dbReference type="PANTHER" id="PTHR31286">
    <property type="entry name" value="GLYCINE-RICH CELL WALL STRUCTURAL PROTEIN 1.8-LIKE"/>
    <property type="match status" value="1"/>
</dbReference>
<dbReference type="EMBL" id="JAAIUW010000006">
    <property type="protein sequence ID" value="KAF7826344.1"/>
    <property type="molecule type" value="Genomic_DNA"/>
</dbReference>
<evidence type="ECO:0000313" key="4">
    <source>
        <dbReference type="Proteomes" id="UP000634136"/>
    </source>
</evidence>
<accession>A0A834TRF1</accession>
<comment type="caution">
    <text evidence="3">The sequence shown here is derived from an EMBL/GenBank/DDBJ whole genome shotgun (WGS) entry which is preliminary data.</text>
</comment>
<feature type="compositionally biased region" description="Low complexity" evidence="1">
    <location>
        <begin position="395"/>
        <end position="405"/>
    </location>
</feature>
<dbReference type="PANTHER" id="PTHR31286:SF99">
    <property type="entry name" value="DUF4283 DOMAIN-CONTAINING PROTEIN"/>
    <property type="match status" value="1"/>
</dbReference>
<feature type="region of interest" description="Disordered" evidence="1">
    <location>
        <begin position="322"/>
        <end position="536"/>
    </location>
</feature>
<feature type="compositionally biased region" description="Basic and acidic residues" evidence="1">
    <location>
        <begin position="79"/>
        <end position="106"/>
    </location>
</feature>
<name>A0A834TRF1_9FABA</name>
<dbReference type="Gene3D" id="3.60.10.10">
    <property type="entry name" value="Endonuclease/exonuclease/phosphatase"/>
    <property type="match status" value="1"/>
</dbReference>
<feature type="region of interest" description="Disordered" evidence="1">
    <location>
        <begin position="1"/>
        <end position="125"/>
    </location>
</feature>
<keyword evidence="4" id="KW-1185">Reference proteome</keyword>
<feature type="compositionally biased region" description="Basic and acidic residues" evidence="1">
    <location>
        <begin position="478"/>
        <end position="510"/>
    </location>
</feature>
<evidence type="ECO:0000256" key="1">
    <source>
        <dbReference type="SAM" id="MobiDB-lite"/>
    </source>
</evidence>
<feature type="domain" description="Endonuclease/exonuclease/phosphatase" evidence="2">
    <location>
        <begin position="546"/>
        <end position="731"/>
    </location>
</feature>
<sequence>MPSSGQTPSTEANPPPTQEEEDNMDRSKKKVRTGDEKFSGATNRTERDEDWMHDETPKIKGVQSKRSYKDAVRNPIRKLQYEEKDNEGEAEKNESDIESEDTKETSDTSSEDDNSDPGKPDEERISVEKDAFDRINFKLSKREWKRLSKPFRKALIIKLLGEVELVDLGNDYYLAKFDTYADQDFALTGGPWIILDHYLIVRPWTSLFYSKERIQKLAAWVHLPDLPLELYDENFLYSIGNYIGSVIKIDTNTTLQARGKFARICVELDLSKPLLSQYCIHGRQMKIEYEGLHLICFECGVYGHDLENCKIWKEKKEKEKKEKEKATEEGKDQSKVEGNEPGDNQPKYGNWMTVTKPIRPRRSRQSGQQKEPLKLITVSRSSRYAVLENEDPVQEEANQQEQTNNQDERKEENWKKKENNPIYVQEKDSEMEEVTNIEDPMIMETPVKEGTHRQRRTVPPSDTEQGEAMDLGSPVKLQPEEEKEQNSKDKEGANDKKGSQIKEKPPDSAKKKGIQLKSSTSVSAKNAKKGRAAGKKFSHAFKEMKRSQHPDLVFLFETRCSGLKAENSIRNMGYLEKEVIEARGFSGGIWAVWNQNVKIKCIQKDDQFIQMELEKENGDKWGIIAVYASPNTQTRNAIWPILEDICNTYPHPLILAGDLNEIAAESEQRGGSPPNSQRCYNFNNWINSCNLIDMHTDGPFFTWEGPKRPGQEKLYKRLDRVLCSTEWSTAFPDAAAKCLMKLHSDHHPILLTTEEQITNPGDRPFRFEACWLQHKEFKKFVEEKWGKNAEFKNMLESFSWDLKDWNRKVFGDIRNKKKVLKRRLNGIQISLDKKFNPYLDELGKTLAKELEEVLNQEEILWHKKARCKWIRDGDRNTKYYHTKAINRRKRNKIFMIKNQIGEWTEELPEIKKIITNFFKNLFQEEETGSMADLNIFKWPDVGENMWERLNIPFEPDEVKCAIFKMGGLKAPGNDGFPAIFYQQNWDTVGESTTNFIQAICSDIKNILDITGFKRSQEVGRYLGANIKQGRQTRKNFKHIIESIQTRLAGWKAKCLSLAGRATLIQSVTSTMPYYHMQHSKILKGVINQIEKMERSFLWGSTAEKRGLHQIRWDKICLPRNCGGLNFRKMESMNKAFLFKIAWNLVSKRNNLCAEIIKGKYGTSDHPLAVLRSKPTDSRLWREIVKIWPEFYKNLVWNIGNGNTIKFWEDSWIQGFPNLKDQAEINNRQWLEGATLADYVDDNGQWKLQDLKEILP</sequence>
<dbReference type="Proteomes" id="UP000634136">
    <property type="component" value="Unassembled WGS sequence"/>
</dbReference>
<dbReference type="Pfam" id="PF03372">
    <property type="entry name" value="Exo_endo_phos"/>
    <property type="match status" value="1"/>
</dbReference>
<feature type="compositionally biased region" description="Basic and acidic residues" evidence="1">
    <location>
        <begin position="322"/>
        <end position="338"/>
    </location>
</feature>
<gene>
    <name evidence="3" type="ORF">G2W53_017508</name>
</gene>
<feature type="compositionally biased region" description="Basic and acidic residues" evidence="1">
    <location>
        <begin position="406"/>
        <end position="419"/>
    </location>
</feature>